<dbReference type="GO" id="GO:0003824">
    <property type="term" value="F:catalytic activity"/>
    <property type="evidence" value="ECO:0007669"/>
    <property type="project" value="InterPro"/>
</dbReference>
<dbReference type="EMBL" id="MAGO01000009">
    <property type="protein sequence ID" value="OCC14731.1"/>
    <property type="molecule type" value="Genomic_DNA"/>
</dbReference>
<proteinExistence type="predicted"/>
<evidence type="ECO:0000256" key="3">
    <source>
        <dbReference type="ARBA" id="ARBA00022723"/>
    </source>
</evidence>
<evidence type="ECO:0000256" key="4">
    <source>
        <dbReference type="ARBA" id="ARBA00023004"/>
    </source>
</evidence>
<feature type="compositionally biased region" description="Basic residues" evidence="6">
    <location>
        <begin position="340"/>
        <end position="351"/>
    </location>
</feature>
<dbReference type="OrthoDB" id="5405220at2"/>
<dbReference type="SUPFAM" id="SSF102114">
    <property type="entry name" value="Radical SAM enzymes"/>
    <property type="match status" value="1"/>
</dbReference>
<dbReference type="CDD" id="cd01335">
    <property type="entry name" value="Radical_SAM"/>
    <property type="match status" value="1"/>
</dbReference>
<evidence type="ECO:0000256" key="1">
    <source>
        <dbReference type="ARBA" id="ARBA00001966"/>
    </source>
</evidence>
<keyword evidence="2" id="KW-0949">S-adenosyl-L-methionine</keyword>
<dbReference type="Pfam" id="PF04055">
    <property type="entry name" value="Radical_SAM"/>
    <property type="match status" value="1"/>
</dbReference>
<dbReference type="SFLD" id="SFLDS00029">
    <property type="entry name" value="Radical_SAM"/>
    <property type="match status" value="1"/>
</dbReference>
<accession>A0A1B9F4R2</accession>
<comment type="caution">
    <text evidence="8">The sequence shown here is derived from an EMBL/GenBank/DDBJ whole genome shotgun (WGS) entry which is preliminary data.</text>
</comment>
<dbReference type="STRING" id="1156395.DBT_1791"/>
<reference evidence="8 9" key="1">
    <citation type="submission" date="2016-06" db="EMBL/GenBank/DDBJ databases">
        <title>Respiratory ammonification of nitrate coupled to the oxidation of elemental sulfur in deep-sea autotrophic thermophilic bacteria.</title>
        <authorList>
            <person name="Slobodkina G.B."/>
            <person name="Mardanov A.V."/>
            <person name="Ravin N.V."/>
            <person name="Frolova A.A."/>
            <person name="Viryasiv M.B."/>
            <person name="Chernyh N.A."/>
            <person name="Bonch-Osmolovskaya E.A."/>
            <person name="Slobodkin A.I."/>
        </authorList>
    </citation>
    <scope>NUCLEOTIDE SEQUENCE [LARGE SCALE GENOMIC DNA]</scope>
    <source>
        <strain evidence="8 9">S69</strain>
    </source>
</reference>
<feature type="domain" description="Radical SAM core" evidence="7">
    <location>
        <begin position="53"/>
        <end position="271"/>
    </location>
</feature>
<dbReference type="Proteomes" id="UP000093080">
    <property type="component" value="Unassembled WGS sequence"/>
</dbReference>
<evidence type="ECO:0000256" key="2">
    <source>
        <dbReference type="ARBA" id="ARBA00022691"/>
    </source>
</evidence>
<dbReference type="GO" id="GO:0051536">
    <property type="term" value="F:iron-sulfur cluster binding"/>
    <property type="evidence" value="ECO:0007669"/>
    <property type="project" value="UniProtKB-KW"/>
</dbReference>
<name>A0A1B9F4R2_9BACT</name>
<dbReference type="GO" id="GO:0046872">
    <property type="term" value="F:metal ion binding"/>
    <property type="evidence" value="ECO:0007669"/>
    <property type="project" value="UniProtKB-KW"/>
</dbReference>
<evidence type="ECO:0000259" key="7">
    <source>
        <dbReference type="PROSITE" id="PS51918"/>
    </source>
</evidence>
<protein>
    <submittedName>
        <fullName evidence="8">Biotin synthase</fullName>
    </submittedName>
</protein>
<dbReference type="Gene3D" id="3.20.20.70">
    <property type="entry name" value="Aldolase class I"/>
    <property type="match status" value="1"/>
</dbReference>
<dbReference type="PROSITE" id="PS51918">
    <property type="entry name" value="RADICAL_SAM"/>
    <property type="match status" value="1"/>
</dbReference>
<evidence type="ECO:0000313" key="9">
    <source>
        <dbReference type="Proteomes" id="UP000093080"/>
    </source>
</evidence>
<keyword evidence="9" id="KW-1185">Reference proteome</keyword>
<feature type="region of interest" description="Disordered" evidence="6">
    <location>
        <begin position="325"/>
        <end position="351"/>
    </location>
</feature>
<keyword evidence="5" id="KW-0411">Iron-sulfur</keyword>
<dbReference type="AlphaFoldDB" id="A0A1B9F4R2"/>
<sequence>MRQLNEIFKKAKDGQRLSDDDLRALLYQVRPGSEEYYHLLYLARRLTFEANGGLAEVHGQIGINVAPCPMDCGFCSFGKGSGVFKENKEIGLEAAVDLALRMEADGANAIYLMITADFPMDRFFEYAYAVKKALKPETPLVANIKDFTDQEAMALKEAGFVGVYHTVRLREGLDTGIAVKRRIETIEAAKDAGLILTYCVEPLGPEHTPEDIVAAAKVGRQYGAVFSGAMRRIPIAGSRLYEKGTITEMELSLVVAAIGLYMGTPFNCTHEPNMPSLMAGANIVWAETASNPRDTRENTEEGRGLSVRDCQRLLQEAGLRPLCPDYSLQSQNKNEDSPKRRIRSRSKLFNI</sequence>
<keyword evidence="4" id="KW-0408">Iron</keyword>
<dbReference type="InterPro" id="IPR013785">
    <property type="entry name" value="Aldolase_TIM"/>
</dbReference>
<gene>
    <name evidence="8" type="ORF">DBT_1791</name>
</gene>
<dbReference type="RefSeq" id="WP_067619185.1">
    <property type="nucleotide sequence ID" value="NZ_MAGO01000009.1"/>
</dbReference>
<evidence type="ECO:0000256" key="5">
    <source>
        <dbReference type="ARBA" id="ARBA00023014"/>
    </source>
</evidence>
<dbReference type="InterPro" id="IPR007197">
    <property type="entry name" value="rSAM"/>
</dbReference>
<organism evidence="8 9">
    <name type="scientific">Dissulfuribacter thermophilus</name>
    <dbReference type="NCBI Taxonomy" id="1156395"/>
    <lineage>
        <taxon>Bacteria</taxon>
        <taxon>Pseudomonadati</taxon>
        <taxon>Thermodesulfobacteriota</taxon>
        <taxon>Dissulfuribacteria</taxon>
        <taxon>Dissulfuribacterales</taxon>
        <taxon>Dissulfuribacteraceae</taxon>
        <taxon>Dissulfuribacter</taxon>
    </lineage>
</organism>
<dbReference type="InterPro" id="IPR058240">
    <property type="entry name" value="rSAM_sf"/>
</dbReference>
<keyword evidence="3" id="KW-0479">Metal-binding</keyword>
<evidence type="ECO:0000313" key="8">
    <source>
        <dbReference type="EMBL" id="OCC14731.1"/>
    </source>
</evidence>
<comment type="cofactor">
    <cofactor evidence="1">
        <name>[4Fe-4S] cluster</name>
        <dbReference type="ChEBI" id="CHEBI:49883"/>
    </cofactor>
</comment>
<evidence type="ECO:0000256" key="6">
    <source>
        <dbReference type="SAM" id="MobiDB-lite"/>
    </source>
</evidence>